<dbReference type="EC" id="3.4.16.4" evidence="4"/>
<evidence type="ECO:0000256" key="1">
    <source>
        <dbReference type="ARBA" id="ARBA00006096"/>
    </source>
</evidence>
<reference evidence="5" key="1">
    <citation type="journal article" date="2019" name="Int. J. Syst. Evol. Microbiol.">
        <title>The Global Catalogue of Microorganisms (GCM) 10K type strain sequencing project: providing services to taxonomists for standard genome sequencing and annotation.</title>
        <authorList>
            <consortium name="The Broad Institute Genomics Platform"/>
            <consortium name="The Broad Institute Genome Sequencing Center for Infectious Disease"/>
            <person name="Wu L."/>
            <person name="Ma J."/>
        </authorList>
    </citation>
    <scope>NUCLEOTIDE SEQUENCE [LARGE SCALE GENOMIC DNA]</scope>
    <source>
        <strain evidence="5">YIM 94188</strain>
    </source>
</reference>
<comment type="similarity">
    <text evidence="1">Belongs to the peptidase S13 family.</text>
</comment>
<accession>A0ABW0ZHD5</accession>
<protein>
    <submittedName>
        <fullName evidence="4">D-alanyl-D-alanine carboxypeptidase/D-alanyl-D-alanine-endopeptidase</fullName>
        <ecNumber evidence="4">3.4.16.4</ecNumber>
    </submittedName>
</protein>
<dbReference type="PANTHER" id="PTHR30023:SF0">
    <property type="entry name" value="PENICILLIN-SENSITIVE CARBOXYPEPTIDASE A"/>
    <property type="match status" value="1"/>
</dbReference>
<sequence length="493" mass="51007">MARSDEERGSGRVRNAFAALVALAVVAAGGMAWQTGWAEEMWDRARGTDGPPADPASVAPPAGIDVPDVVLPPPLAQPATGSARLRPAALKAALAELGDRDLGRHVLAAVGPLDGRRIAYQSTEGAAVAIPASTTKIVTSAAALFLLGPDRVFETTTVLDTSATTPRLVLVGGGDPYLARRPAGPEEGGPSATYQPQGGDVATLARRSARALAQQGVRRVRLAYDDSLFTGPQAHPTWEADYIPDDVVTPITSLWVDQGREPGSFDRVADPAATAALEFRHALARNGIRVVGRTLRGAAPAGATRVGRVSSPNVAQIVQRVLESSDNEAAEVLLRHVGLADQGDGSFTGGQVAVERVLTANGIKLAGTVLYDGSGLSRANRIAPSLLLGVLRLAASPEHPALRPVLSSLPVAGFTGSLTNRMDRAPSEGRGRVRAKTGTLTGVTSLAGIAVDLDGNLMAFALLADRVRKPREGLARVAMDNAAASLGACHCGR</sequence>
<dbReference type="Gene3D" id="3.50.80.20">
    <property type="entry name" value="D-Ala-D-Ala carboxypeptidase C, peptidase S13"/>
    <property type="match status" value="1"/>
</dbReference>
<evidence type="ECO:0000313" key="5">
    <source>
        <dbReference type="Proteomes" id="UP001596072"/>
    </source>
</evidence>
<dbReference type="PANTHER" id="PTHR30023">
    <property type="entry name" value="D-ALANYL-D-ALANINE CARBOXYPEPTIDASE"/>
    <property type="match status" value="1"/>
</dbReference>
<proteinExistence type="inferred from homology"/>
<evidence type="ECO:0000313" key="4">
    <source>
        <dbReference type="EMBL" id="MFC5729034.1"/>
    </source>
</evidence>
<feature type="region of interest" description="Disordered" evidence="3">
    <location>
        <begin position="44"/>
        <end position="63"/>
    </location>
</feature>
<dbReference type="Proteomes" id="UP001596072">
    <property type="component" value="Unassembled WGS sequence"/>
</dbReference>
<dbReference type="InterPro" id="IPR012338">
    <property type="entry name" value="Beta-lactam/transpept-like"/>
</dbReference>
<dbReference type="EMBL" id="JBHSNS010000003">
    <property type="protein sequence ID" value="MFC5729034.1"/>
    <property type="molecule type" value="Genomic_DNA"/>
</dbReference>
<dbReference type="RefSeq" id="WP_378527017.1">
    <property type="nucleotide sequence ID" value="NZ_JBHSNS010000003.1"/>
</dbReference>
<dbReference type="Pfam" id="PF02113">
    <property type="entry name" value="Peptidase_S13"/>
    <property type="match status" value="2"/>
</dbReference>
<keyword evidence="2 4" id="KW-0378">Hydrolase</keyword>
<keyword evidence="5" id="KW-1185">Reference proteome</keyword>
<keyword evidence="4" id="KW-0645">Protease</keyword>
<gene>
    <name evidence="4" type="primary">dacB</name>
    <name evidence="4" type="ORF">ACFPQB_08885</name>
</gene>
<name>A0ABW0ZHD5_9ACTN</name>
<dbReference type="NCBIfam" id="TIGR00666">
    <property type="entry name" value="PBP4"/>
    <property type="match status" value="1"/>
</dbReference>
<evidence type="ECO:0000256" key="3">
    <source>
        <dbReference type="SAM" id="MobiDB-lite"/>
    </source>
</evidence>
<dbReference type="InterPro" id="IPR000667">
    <property type="entry name" value="Peptidase_S13"/>
</dbReference>
<comment type="caution">
    <text evidence="4">The sequence shown here is derived from an EMBL/GenBank/DDBJ whole genome shotgun (WGS) entry which is preliminary data.</text>
</comment>
<keyword evidence="4" id="KW-0121">Carboxypeptidase</keyword>
<dbReference type="PRINTS" id="PR00922">
    <property type="entry name" value="DADACBPTASE3"/>
</dbReference>
<evidence type="ECO:0000256" key="2">
    <source>
        <dbReference type="ARBA" id="ARBA00022801"/>
    </source>
</evidence>
<dbReference type="GO" id="GO:0009002">
    <property type="term" value="F:serine-type D-Ala-D-Ala carboxypeptidase activity"/>
    <property type="evidence" value="ECO:0007669"/>
    <property type="project" value="UniProtKB-EC"/>
</dbReference>
<organism evidence="4 5">
    <name type="scientific">Nocardioides vastitatis</name>
    <dbReference type="NCBI Taxonomy" id="2568655"/>
    <lineage>
        <taxon>Bacteria</taxon>
        <taxon>Bacillati</taxon>
        <taxon>Actinomycetota</taxon>
        <taxon>Actinomycetes</taxon>
        <taxon>Propionibacteriales</taxon>
        <taxon>Nocardioidaceae</taxon>
        <taxon>Nocardioides</taxon>
    </lineage>
</organism>
<dbReference type="SUPFAM" id="SSF56601">
    <property type="entry name" value="beta-lactamase/transpeptidase-like"/>
    <property type="match status" value="1"/>
</dbReference>
<dbReference type="Gene3D" id="3.40.710.10">
    <property type="entry name" value="DD-peptidase/beta-lactamase superfamily"/>
    <property type="match status" value="1"/>
</dbReference>